<feature type="domain" description="Aminoglycoside phosphotransferase" evidence="7">
    <location>
        <begin position="67"/>
        <end position="311"/>
    </location>
</feature>
<comment type="subcellular location">
    <subcellularLocation>
        <location evidence="1">Mitochondrion</location>
    </subcellularLocation>
</comment>
<keyword evidence="8" id="KW-0808">Transferase</keyword>
<evidence type="ECO:0000256" key="3">
    <source>
        <dbReference type="ARBA" id="ARBA00016197"/>
    </source>
</evidence>
<dbReference type="GO" id="GO:0016301">
    <property type="term" value="F:kinase activity"/>
    <property type="evidence" value="ECO:0007669"/>
    <property type="project" value="UniProtKB-KW"/>
</dbReference>
<organism evidence="8 9">
    <name type="scientific">Aspergillus transmontanensis</name>
    <dbReference type="NCBI Taxonomy" id="1034304"/>
    <lineage>
        <taxon>Eukaryota</taxon>
        <taxon>Fungi</taxon>
        <taxon>Dikarya</taxon>
        <taxon>Ascomycota</taxon>
        <taxon>Pezizomycotina</taxon>
        <taxon>Eurotiomycetes</taxon>
        <taxon>Eurotiomycetidae</taxon>
        <taxon>Eurotiales</taxon>
        <taxon>Aspergillaceae</taxon>
        <taxon>Aspergillus</taxon>
        <taxon>Aspergillus subgen. Circumdati</taxon>
    </lineage>
</organism>
<reference evidence="9" key="1">
    <citation type="submission" date="2019-04" db="EMBL/GenBank/DDBJ databases">
        <title>Friends and foes A comparative genomics studyof 23 Aspergillus species from section Flavi.</title>
        <authorList>
            <consortium name="DOE Joint Genome Institute"/>
            <person name="Kjaerbolling I."/>
            <person name="Vesth T."/>
            <person name="Frisvad J.C."/>
            <person name="Nybo J.L."/>
            <person name="Theobald S."/>
            <person name="Kildgaard S."/>
            <person name="Isbrandt T."/>
            <person name="Kuo A."/>
            <person name="Sato A."/>
            <person name="Lyhne E.K."/>
            <person name="Kogle M.E."/>
            <person name="Wiebenga A."/>
            <person name="Kun R.S."/>
            <person name="Lubbers R.J."/>
            <person name="Makela M.R."/>
            <person name="Barry K."/>
            <person name="Chovatia M."/>
            <person name="Clum A."/>
            <person name="Daum C."/>
            <person name="Haridas S."/>
            <person name="He G."/>
            <person name="LaButti K."/>
            <person name="Lipzen A."/>
            <person name="Mondo S."/>
            <person name="Riley R."/>
            <person name="Salamov A."/>
            <person name="Simmons B.A."/>
            <person name="Magnuson J.K."/>
            <person name="Henrissat B."/>
            <person name="Mortensen U.H."/>
            <person name="Larsen T.O."/>
            <person name="Devries R.P."/>
            <person name="Grigoriev I.V."/>
            <person name="Machida M."/>
            <person name="Baker S.E."/>
            <person name="Andersen M.R."/>
        </authorList>
    </citation>
    <scope>NUCLEOTIDE SEQUENCE [LARGE SCALE GENOMIC DNA]</scope>
    <source>
        <strain evidence="9">CBS 130015</strain>
    </source>
</reference>
<evidence type="ECO:0000313" key="9">
    <source>
        <dbReference type="Proteomes" id="UP000325433"/>
    </source>
</evidence>
<evidence type="ECO:0000256" key="5">
    <source>
        <dbReference type="ARBA" id="ARBA00023128"/>
    </source>
</evidence>
<evidence type="ECO:0000313" key="8">
    <source>
        <dbReference type="EMBL" id="KAE8309350.1"/>
    </source>
</evidence>
<dbReference type="InterPro" id="IPR002575">
    <property type="entry name" value="Aminoglycoside_PTrfase"/>
</dbReference>
<dbReference type="PANTHER" id="PTHR36091">
    <property type="entry name" value="ALTERED INHERITANCE OF MITOCHONDRIA PROTEIN 9, MITOCHONDRIAL"/>
    <property type="match status" value="1"/>
</dbReference>
<keyword evidence="4" id="KW-0809">Transit peptide</keyword>
<keyword evidence="9" id="KW-1185">Reference proteome</keyword>
<proteinExistence type="inferred from homology"/>
<dbReference type="AlphaFoldDB" id="A0A5N6VQI9"/>
<evidence type="ECO:0000256" key="6">
    <source>
        <dbReference type="ARBA" id="ARBA00031849"/>
    </source>
</evidence>
<name>A0A5N6VQI9_9EURO</name>
<dbReference type="GO" id="GO:0005739">
    <property type="term" value="C:mitochondrion"/>
    <property type="evidence" value="ECO:0007669"/>
    <property type="project" value="UniProtKB-SubCell"/>
</dbReference>
<dbReference type="PANTHER" id="PTHR36091:SF1">
    <property type="entry name" value="ALTERED INHERITANCE OF MITOCHONDRIA PROTEIN 9, MITOCHONDRIAL"/>
    <property type="match status" value="1"/>
</dbReference>
<evidence type="ECO:0000256" key="4">
    <source>
        <dbReference type="ARBA" id="ARBA00022946"/>
    </source>
</evidence>
<dbReference type="Gene3D" id="3.90.1200.10">
    <property type="match status" value="1"/>
</dbReference>
<sequence>MQHIEQLRFLYYGLNFINPAKQRAPFKPILQPSVVVVDPYSYTSGRWLNRDDLQRNRHWIKKEGGFNRVFVLTMDSGHRFAAKLPTKIAGPPMLTINSEVATMEYLRLKTSIPIPKVLTWSDDPSNPVRSEYIIQEHVEGVQLHGTWPSMSTHQHMLCTKAISFLIKEMAALDFPAFGSLYFSDSPIDQSKKVPLQDERFCIGPSCSPIFWNTSPDELELYGGPSVDCGPRYTRIPKGHMVKDEQLPYQGSIQDHTELLETSQKVLDRLIQDPRILEAASPTLIHADLHKRNIYVSPDDPTVVTGVIDWQSTKKEINDAKICHQTYNVCMKGLVPKLRQAILLDPALFRPFLYCHTTWRDSALRQELMELSARWSDLGMQGSCPYLPGEQQVANHAKLYEDFETAQRLKMWLRDSLGTDSDGWVPNDVWEVAKDAHRAAYNEWMETVRNAEAKGDELTVEKADRLWPFDSR</sequence>
<evidence type="ECO:0000259" key="7">
    <source>
        <dbReference type="Pfam" id="PF01636"/>
    </source>
</evidence>
<dbReference type="Pfam" id="PF01636">
    <property type="entry name" value="APH"/>
    <property type="match status" value="1"/>
</dbReference>
<dbReference type="SUPFAM" id="SSF56112">
    <property type="entry name" value="Protein kinase-like (PK-like)"/>
    <property type="match status" value="1"/>
</dbReference>
<dbReference type="EMBL" id="ML738368">
    <property type="protein sequence ID" value="KAE8309350.1"/>
    <property type="molecule type" value="Genomic_DNA"/>
</dbReference>
<protein>
    <recommendedName>
        <fullName evidence="3">Altered inheritance of mitochondria protein 9, mitochondrial</fullName>
    </recommendedName>
    <alternativeName>
        <fullName evidence="6">Found in mitochondrial proteome protein 29</fullName>
    </alternativeName>
</protein>
<gene>
    <name evidence="8" type="ORF">BDV41DRAFT_591291</name>
</gene>
<evidence type="ECO:0000256" key="2">
    <source>
        <dbReference type="ARBA" id="ARBA00005543"/>
    </source>
</evidence>
<dbReference type="InterPro" id="IPR051035">
    <property type="entry name" value="Mito_inheritance_9"/>
</dbReference>
<keyword evidence="8" id="KW-0418">Kinase</keyword>
<accession>A0A5N6VQI9</accession>
<evidence type="ECO:0000256" key="1">
    <source>
        <dbReference type="ARBA" id="ARBA00004173"/>
    </source>
</evidence>
<dbReference type="Proteomes" id="UP000325433">
    <property type="component" value="Unassembled WGS sequence"/>
</dbReference>
<dbReference type="InterPro" id="IPR011009">
    <property type="entry name" value="Kinase-like_dom_sf"/>
</dbReference>
<comment type="similarity">
    <text evidence="2">Belongs to the AIM9 family.</text>
</comment>
<keyword evidence="5" id="KW-0496">Mitochondrion</keyword>